<dbReference type="Gene3D" id="3.30.70.330">
    <property type="match status" value="1"/>
</dbReference>
<feature type="domain" description="RRM" evidence="4">
    <location>
        <begin position="233"/>
        <end position="310"/>
    </location>
</feature>
<dbReference type="OrthoDB" id="425446at2759"/>
<evidence type="ECO:0000256" key="1">
    <source>
        <dbReference type="ARBA" id="ARBA00022884"/>
    </source>
</evidence>
<dbReference type="SUPFAM" id="SSF54928">
    <property type="entry name" value="RNA-binding domain, RBD"/>
    <property type="match status" value="1"/>
</dbReference>
<sequence length="374" mass="42703">MEFEVLIQASMRRSSLMDFTEFPLMLFEAPAILLVMSSRSPSTTSAGQSSPRRPPTLPPIRCLSPGSFDQASDVSPSSVRVENFNTFLHFTVEDEFFTGSPRLAASVYSANESDEASVLMSPRYRSQSECLELSNRMRVRLGSLGGREESVAVDEAFGFSHPRSPDAADDLVLVVEEDPPPRVEEEGEEELVMVVEEDPRETPEVDRSGRRQRSKMEDRDHYSTRHMPAEKKTTVMLRNIPNKYTQRMLLDVIRARGFDTKFNFFYLPIDFRNRCNMGYAFVNFMNHDAAMEFMNAFEGYKLEGFNSLKVCQTGFSRIQGLDANINHYRNSPVNYVSIPEYRPLWFVEGKEMPFPGPTQHTRKAPHYGGHRSRS</sequence>
<name>A0A7J6PC78_PEROL</name>
<dbReference type="Pfam" id="PF04059">
    <property type="entry name" value="RRM_2"/>
    <property type="match status" value="1"/>
</dbReference>
<dbReference type="InterPro" id="IPR000504">
    <property type="entry name" value="RRM_dom"/>
</dbReference>
<dbReference type="InterPro" id="IPR007201">
    <property type="entry name" value="Mei2-like_Rrm_C"/>
</dbReference>
<reference evidence="5 6" key="1">
    <citation type="submission" date="2020-04" db="EMBL/GenBank/DDBJ databases">
        <title>Perkinsus olseni comparative genomics.</title>
        <authorList>
            <person name="Bogema D.R."/>
        </authorList>
    </citation>
    <scope>NUCLEOTIDE SEQUENCE [LARGE SCALE GENOMIC DNA]</scope>
    <source>
        <strain evidence="5">00978-12</strain>
    </source>
</reference>
<protein>
    <recommendedName>
        <fullName evidence="4">RRM domain-containing protein</fullName>
    </recommendedName>
</protein>
<evidence type="ECO:0000259" key="4">
    <source>
        <dbReference type="PROSITE" id="PS50102"/>
    </source>
</evidence>
<evidence type="ECO:0000256" key="2">
    <source>
        <dbReference type="PROSITE-ProRule" id="PRU00176"/>
    </source>
</evidence>
<feature type="compositionally biased region" description="Basic and acidic residues" evidence="3">
    <location>
        <begin position="200"/>
        <end position="224"/>
    </location>
</feature>
<evidence type="ECO:0000256" key="3">
    <source>
        <dbReference type="SAM" id="MobiDB-lite"/>
    </source>
</evidence>
<comment type="caution">
    <text evidence="5">The sequence shown here is derived from an EMBL/GenBank/DDBJ whole genome shotgun (WGS) entry which is preliminary data.</text>
</comment>
<dbReference type="InterPro" id="IPR012677">
    <property type="entry name" value="Nucleotide-bd_a/b_plait_sf"/>
</dbReference>
<evidence type="ECO:0000313" key="6">
    <source>
        <dbReference type="Proteomes" id="UP000541610"/>
    </source>
</evidence>
<organism evidence="5 6">
    <name type="scientific">Perkinsus olseni</name>
    <name type="common">Perkinsus atlanticus</name>
    <dbReference type="NCBI Taxonomy" id="32597"/>
    <lineage>
        <taxon>Eukaryota</taxon>
        <taxon>Sar</taxon>
        <taxon>Alveolata</taxon>
        <taxon>Perkinsozoa</taxon>
        <taxon>Perkinsea</taxon>
        <taxon>Perkinsida</taxon>
        <taxon>Perkinsidae</taxon>
        <taxon>Perkinsus</taxon>
    </lineage>
</organism>
<gene>
    <name evidence="5" type="ORF">FOZ60_010707</name>
</gene>
<dbReference type="AlphaFoldDB" id="A0A7J6PC78"/>
<dbReference type="EMBL" id="JABANP010000044">
    <property type="protein sequence ID" value="KAF4693527.1"/>
    <property type="molecule type" value="Genomic_DNA"/>
</dbReference>
<accession>A0A7J6PC78</accession>
<dbReference type="GO" id="GO:0003723">
    <property type="term" value="F:RNA binding"/>
    <property type="evidence" value="ECO:0007669"/>
    <property type="project" value="UniProtKB-UniRule"/>
</dbReference>
<dbReference type="InterPro" id="IPR035979">
    <property type="entry name" value="RBD_domain_sf"/>
</dbReference>
<dbReference type="Proteomes" id="UP000541610">
    <property type="component" value="Unassembled WGS sequence"/>
</dbReference>
<dbReference type="PROSITE" id="PS50102">
    <property type="entry name" value="RRM"/>
    <property type="match status" value="1"/>
</dbReference>
<feature type="region of interest" description="Disordered" evidence="3">
    <location>
        <begin position="197"/>
        <end position="224"/>
    </location>
</feature>
<keyword evidence="1 2" id="KW-0694">RNA-binding</keyword>
<proteinExistence type="predicted"/>
<evidence type="ECO:0000313" key="5">
    <source>
        <dbReference type="EMBL" id="KAF4693527.1"/>
    </source>
</evidence>
<dbReference type="PANTHER" id="PTHR23189">
    <property type="entry name" value="RNA RECOGNITION MOTIF-CONTAINING"/>
    <property type="match status" value="1"/>
</dbReference>
<dbReference type="CDD" id="cd12277">
    <property type="entry name" value="RRM3_MEI2_EAR1_like"/>
    <property type="match status" value="1"/>
</dbReference>